<evidence type="ECO:0000259" key="1">
    <source>
        <dbReference type="SMART" id="SM00418"/>
    </source>
</evidence>
<dbReference type="InterPro" id="IPR011991">
    <property type="entry name" value="ArsR-like_HTH"/>
</dbReference>
<gene>
    <name evidence="2" type="ORF">NDI89_07410</name>
</gene>
<reference evidence="2" key="1">
    <citation type="submission" date="2022-06" db="EMBL/GenBank/DDBJ databases">
        <title>Natrinema sp. a new haloarchaeum isolate from saline soil.</title>
        <authorList>
            <person name="Strakova D."/>
            <person name="Galisteo C."/>
            <person name="Sanchez-Porro C."/>
            <person name="Ventosa A."/>
        </authorList>
    </citation>
    <scope>NUCLEOTIDE SEQUENCE</scope>
    <source>
        <strain evidence="2">S1CR25-10</strain>
    </source>
</reference>
<evidence type="ECO:0000313" key="2">
    <source>
        <dbReference type="EMBL" id="MDF9745410.1"/>
    </source>
</evidence>
<keyword evidence="3" id="KW-1185">Reference proteome</keyword>
<dbReference type="Pfam" id="PF12840">
    <property type="entry name" value="HTH_20"/>
    <property type="match status" value="1"/>
</dbReference>
<dbReference type="InterPro" id="IPR036388">
    <property type="entry name" value="WH-like_DNA-bd_sf"/>
</dbReference>
<dbReference type="AlphaFoldDB" id="A0A9Q4PZU8"/>
<dbReference type="SUPFAM" id="SSF46785">
    <property type="entry name" value="Winged helix' DNA-binding domain"/>
    <property type="match status" value="1"/>
</dbReference>
<dbReference type="InterPro" id="IPR036390">
    <property type="entry name" value="WH_DNA-bd_sf"/>
</dbReference>
<proteinExistence type="predicted"/>
<dbReference type="RefSeq" id="WP_277520887.1">
    <property type="nucleotide sequence ID" value="NZ_JAMQOT010000002.1"/>
</dbReference>
<dbReference type="Gene3D" id="1.10.10.10">
    <property type="entry name" value="Winged helix-like DNA-binding domain superfamily/Winged helix DNA-binding domain"/>
    <property type="match status" value="1"/>
</dbReference>
<dbReference type="CDD" id="cd00090">
    <property type="entry name" value="HTH_ARSR"/>
    <property type="match status" value="1"/>
</dbReference>
<dbReference type="InterPro" id="IPR001845">
    <property type="entry name" value="HTH_ArsR_DNA-bd_dom"/>
</dbReference>
<dbReference type="Proteomes" id="UP001154061">
    <property type="component" value="Unassembled WGS sequence"/>
</dbReference>
<name>A0A9Q4PZU8_9EURY</name>
<protein>
    <submittedName>
        <fullName evidence="2">ArsR family transcriptional regulator</fullName>
    </submittedName>
</protein>
<sequence length="173" mass="19106">MGDPPPAIELFECTTCGNLGFGQGEMICCDGPMESTTRDAVGVSQPSLDDVMRTVFGMSETELDVCLCVMEGGEQTVAELADRIDYDRSVVSRHLNHLADLGVVDKERRLRREGGQVYVYSPTGPASVRRNLAAAFVVWAQEATSLIQSLSREKAEAMVERDTQDPQWQIYQE</sequence>
<accession>A0A9Q4PZU8</accession>
<evidence type="ECO:0000313" key="3">
    <source>
        <dbReference type="Proteomes" id="UP001154061"/>
    </source>
</evidence>
<dbReference type="SMART" id="SM00418">
    <property type="entry name" value="HTH_ARSR"/>
    <property type="match status" value="1"/>
</dbReference>
<dbReference type="GO" id="GO:0003700">
    <property type="term" value="F:DNA-binding transcription factor activity"/>
    <property type="evidence" value="ECO:0007669"/>
    <property type="project" value="InterPro"/>
</dbReference>
<comment type="caution">
    <text evidence="2">The sequence shown here is derived from an EMBL/GenBank/DDBJ whole genome shotgun (WGS) entry which is preliminary data.</text>
</comment>
<dbReference type="EMBL" id="JAMQOT010000002">
    <property type="protein sequence ID" value="MDF9745410.1"/>
    <property type="molecule type" value="Genomic_DNA"/>
</dbReference>
<feature type="domain" description="HTH arsR-type" evidence="1">
    <location>
        <begin position="54"/>
        <end position="138"/>
    </location>
</feature>
<organism evidence="2 3">
    <name type="scientific">Natrinema salsiterrestre</name>
    <dbReference type="NCBI Taxonomy" id="2950540"/>
    <lineage>
        <taxon>Archaea</taxon>
        <taxon>Methanobacteriati</taxon>
        <taxon>Methanobacteriota</taxon>
        <taxon>Stenosarchaea group</taxon>
        <taxon>Halobacteria</taxon>
        <taxon>Halobacteriales</taxon>
        <taxon>Natrialbaceae</taxon>
        <taxon>Natrinema</taxon>
    </lineage>
</organism>